<feature type="domain" description="F-box" evidence="1">
    <location>
        <begin position="36"/>
        <end position="75"/>
    </location>
</feature>
<organism evidence="3 4">
    <name type="scientific">Lactuca saligna</name>
    <name type="common">Willowleaf lettuce</name>
    <dbReference type="NCBI Taxonomy" id="75948"/>
    <lineage>
        <taxon>Eukaryota</taxon>
        <taxon>Viridiplantae</taxon>
        <taxon>Streptophyta</taxon>
        <taxon>Embryophyta</taxon>
        <taxon>Tracheophyta</taxon>
        <taxon>Spermatophyta</taxon>
        <taxon>Magnoliopsida</taxon>
        <taxon>eudicotyledons</taxon>
        <taxon>Gunneridae</taxon>
        <taxon>Pentapetalae</taxon>
        <taxon>asterids</taxon>
        <taxon>campanulids</taxon>
        <taxon>Asterales</taxon>
        <taxon>Asteraceae</taxon>
        <taxon>Cichorioideae</taxon>
        <taxon>Cichorieae</taxon>
        <taxon>Lactucinae</taxon>
        <taxon>Lactuca</taxon>
    </lineage>
</organism>
<dbReference type="Pfam" id="PF23622">
    <property type="entry name" value="LRR_At1g61320_AtMIF1"/>
    <property type="match status" value="2"/>
</dbReference>
<accession>A0AA36EDP9</accession>
<evidence type="ECO:0000259" key="2">
    <source>
        <dbReference type="Pfam" id="PF23622"/>
    </source>
</evidence>
<dbReference type="AlphaFoldDB" id="A0AA36EDP9"/>
<sequence length="486" mass="55725">MGKQRGLCRRRQNQGKIAHKRIKHQEIMVKRDDDGISALPDCLLLEILSRLPSTKDAIRTGTLSKRWEHLWTWVPTLIFSTKTGPPTQRLQNSKPRDEFPLLVDKTLTQCRQIKLKKFILHTYYDTRFESQFNNWIRYAISCNVEELNLEFWGSETEFLLNEFIFINSCFTDLRLAGCKVNSSGAISWENVRSLCISGVNVDEDLIVNIVSGSPLLGTLVFEYCRWLNITSESEASDIIRKCVPTSLSLTQCRQLKLLKKFKLYAHYDIQFQSQLNNLILYAIRCNVEDLNLRLWNHAYDDEFVLDQIVFTSSCFTELRVGGCMLNPVGAISWKSLQSLCISEHISLDEDLIENILCGSPVLETLELDDCYGFRRLNITSKSVKNLVLCGYEVPYGGFEADMIEINAPNISSLTMEGWNFLCKPLLLNVSSFVKAHLDFSFTKLEHRQKKPNEVEEELLKGCIMNLRHVKELQLGVVCSKLAGGLR</sequence>
<dbReference type="Pfam" id="PF00646">
    <property type="entry name" value="F-box"/>
    <property type="match status" value="1"/>
</dbReference>
<dbReference type="PANTHER" id="PTHR32212">
    <property type="entry name" value="CYCLIN-LIKE F-BOX"/>
    <property type="match status" value="1"/>
</dbReference>
<evidence type="ECO:0000313" key="3">
    <source>
        <dbReference type="EMBL" id="CAI9292389.1"/>
    </source>
</evidence>
<dbReference type="InterPro" id="IPR032675">
    <property type="entry name" value="LRR_dom_sf"/>
</dbReference>
<feature type="domain" description="At1g61320/AtMIF1 LRR" evidence="2">
    <location>
        <begin position="259"/>
        <end position="419"/>
    </location>
</feature>
<dbReference type="InterPro" id="IPR001810">
    <property type="entry name" value="F-box_dom"/>
</dbReference>
<evidence type="ECO:0000313" key="4">
    <source>
        <dbReference type="Proteomes" id="UP001177003"/>
    </source>
</evidence>
<dbReference type="InterPro" id="IPR053781">
    <property type="entry name" value="F-box_AtFBL13-like"/>
</dbReference>
<keyword evidence="4" id="KW-1185">Reference proteome</keyword>
<evidence type="ECO:0000259" key="1">
    <source>
        <dbReference type="Pfam" id="PF00646"/>
    </source>
</evidence>
<gene>
    <name evidence="3" type="ORF">LSALG_LOCUS31466</name>
</gene>
<dbReference type="SUPFAM" id="SSF81383">
    <property type="entry name" value="F-box domain"/>
    <property type="match status" value="1"/>
</dbReference>
<dbReference type="InterPro" id="IPR055357">
    <property type="entry name" value="LRR_At1g61320_AtMIF1"/>
</dbReference>
<proteinExistence type="predicted"/>
<dbReference type="Gene3D" id="3.80.10.10">
    <property type="entry name" value="Ribonuclease Inhibitor"/>
    <property type="match status" value="1"/>
</dbReference>
<evidence type="ECO:0008006" key="5">
    <source>
        <dbReference type="Google" id="ProtNLM"/>
    </source>
</evidence>
<reference evidence="3" key="1">
    <citation type="submission" date="2023-04" db="EMBL/GenBank/DDBJ databases">
        <authorList>
            <person name="Vijverberg K."/>
            <person name="Xiong W."/>
            <person name="Schranz E."/>
        </authorList>
    </citation>
    <scope>NUCLEOTIDE SEQUENCE</scope>
</reference>
<dbReference type="CDD" id="cd22160">
    <property type="entry name" value="F-box_AtFBL13-like"/>
    <property type="match status" value="1"/>
</dbReference>
<dbReference type="PANTHER" id="PTHR32212:SF467">
    <property type="entry name" value="LEUCINE-RICH REPEAT DOMAIN SUPERFAMILY, F-BOX-LIKE DOMAIN SUPERFAMILY"/>
    <property type="match status" value="1"/>
</dbReference>
<dbReference type="Proteomes" id="UP001177003">
    <property type="component" value="Chromosome 7"/>
</dbReference>
<feature type="domain" description="At1g61320/AtMIF1 LRR" evidence="2">
    <location>
        <begin position="111"/>
        <end position="227"/>
    </location>
</feature>
<dbReference type="Gene3D" id="1.20.1280.50">
    <property type="match status" value="1"/>
</dbReference>
<dbReference type="EMBL" id="OX465083">
    <property type="protein sequence ID" value="CAI9292389.1"/>
    <property type="molecule type" value="Genomic_DNA"/>
</dbReference>
<name>A0AA36EDP9_LACSI</name>
<dbReference type="InterPro" id="IPR036047">
    <property type="entry name" value="F-box-like_dom_sf"/>
</dbReference>
<protein>
    <recommendedName>
        <fullName evidence="5">F-box domain-containing protein</fullName>
    </recommendedName>
</protein>
<dbReference type="SUPFAM" id="SSF52047">
    <property type="entry name" value="RNI-like"/>
    <property type="match status" value="1"/>
</dbReference>